<dbReference type="STRING" id="168384.SAMN05660368_01644"/>
<dbReference type="Proteomes" id="UP000005561">
    <property type="component" value="Unassembled WGS sequence"/>
</dbReference>
<dbReference type="InterPro" id="IPR006680">
    <property type="entry name" value="Amidohydro-rel"/>
</dbReference>
<evidence type="ECO:0000313" key="3">
    <source>
        <dbReference type="EMBL" id="EET62656.1"/>
    </source>
</evidence>
<dbReference type="InterPro" id="IPR032466">
    <property type="entry name" value="Metal_Hydrolase"/>
</dbReference>
<organism evidence="3 4">
    <name type="scientific">Marvinbryantia formatexigens DSM 14469</name>
    <dbReference type="NCBI Taxonomy" id="478749"/>
    <lineage>
        <taxon>Bacteria</taxon>
        <taxon>Bacillati</taxon>
        <taxon>Bacillota</taxon>
        <taxon>Clostridia</taxon>
        <taxon>Lachnospirales</taxon>
        <taxon>Lachnospiraceae</taxon>
        <taxon>Marvinbryantia</taxon>
    </lineage>
</organism>
<evidence type="ECO:0000313" key="4">
    <source>
        <dbReference type="Proteomes" id="UP000005561"/>
    </source>
</evidence>
<reference evidence="3" key="1">
    <citation type="submission" date="2009-07" db="EMBL/GenBank/DDBJ databases">
        <authorList>
            <person name="Weinstock G."/>
            <person name="Sodergren E."/>
            <person name="Clifton S."/>
            <person name="Fulton L."/>
            <person name="Fulton B."/>
            <person name="Courtney L."/>
            <person name="Fronick C."/>
            <person name="Harrison M."/>
            <person name="Strong C."/>
            <person name="Farmer C."/>
            <person name="Delahaunty K."/>
            <person name="Markovic C."/>
            <person name="Hall O."/>
            <person name="Minx P."/>
            <person name="Tomlinson C."/>
            <person name="Mitreva M."/>
            <person name="Nelson J."/>
            <person name="Hou S."/>
            <person name="Wollam A."/>
            <person name="Pepin K.H."/>
            <person name="Johnson M."/>
            <person name="Bhonagiri V."/>
            <person name="Nash W.E."/>
            <person name="Warren W."/>
            <person name="Chinwalla A."/>
            <person name="Mardis E.R."/>
            <person name="Wilson R.K."/>
        </authorList>
    </citation>
    <scope>NUCLEOTIDE SEQUENCE [LARGE SCALE GENOMIC DNA]</scope>
    <source>
        <strain evidence="3">DSM 14469</strain>
    </source>
</reference>
<accession>C6L8R7</accession>
<feature type="domain" description="Amidohydrolase-related" evidence="2">
    <location>
        <begin position="12"/>
        <end position="266"/>
    </location>
</feature>
<dbReference type="AlphaFoldDB" id="C6L8R7"/>
<dbReference type="EMBL" id="ACCL02000001">
    <property type="protein sequence ID" value="EET62656.1"/>
    <property type="molecule type" value="Genomic_DNA"/>
</dbReference>
<evidence type="ECO:0000259" key="2">
    <source>
        <dbReference type="Pfam" id="PF04909"/>
    </source>
</evidence>
<gene>
    <name evidence="3" type="ORF">BRYFOR_05006</name>
</gene>
<evidence type="ECO:0000256" key="1">
    <source>
        <dbReference type="ARBA" id="ARBA00023239"/>
    </source>
</evidence>
<dbReference type="eggNOG" id="COG2159">
    <property type="taxonomic scope" value="Bacteria"/>
</dbReference>
<proteinExistence type="predicted"/>
<dbReference type="GO" id="GO:0005737">
    <property type="term" value="C:cytoplasm"/>
    <property type="evidence" value="ECO:0007669"/>
    <property type="project" value="TreeGrafter"/>
</dbReference>
<dbReference type="PANTHER" id="PTHR21240">
    <property type="entry name" value="2-AMINO-3-CARBOXYLMUCONATE-6-SEMIALDEHYDE DECARBOXYLASE"/>
    <property type="match status" value="1"/>
</dbReference>
<dbReference type="GO" id="GO:0019748">
    <property type="term" value="P:secondary metabolic process"/>
    <property type="evidence" value="ECO:0007669"/>
    <property type="project" value="TreeGrafter"/>
</dbReference>
<comment type="caution">
    <text evidence="3">The sequence shown here is derived from an EMBL/GenBank/DDBJ whole genome shotgun (WGS) entry which is preliminary data.</text>
</comment>
<dbReference type="GO" id="GO:0016787">
    <property type="term" value="F:hydrolase activity"/>
    <property type="evidence" value="ECO:0007669"/>
    <property type="project" value="UniProtKB-KW"/>
</dbReference>
<dbReference type="InterPro" id="IPR032465">
    <property type="entry name" value="ACMSD"/>
</dbReference>
<sequence length="271" mass="31074">MMNGVAYMYKIIDVHAHFGNPDGFPQGVLEKEMYRISLKKLEEIYRLQGIQAACISPMEGIFPRNKEELLDANRCMEELSQTHDWIYQWVVVNPLMPESYYQAEKMLRGEKCVGVKIHPDAQKYDIGQWGDEIFSFCSNQKAVLLSHSGEMLSMPEHFVTFVNRFPDVQVIVAHLGCGYDGDISHQVRAIREAAKNNIYTDVSSARSILNGLIEWAVREVSEKKLLFGTDTPLHHIPMMKKRIETAELTEKQKEAIFWKNAVQLLPKLADV</sequence>
<dbReference type="Gene3D" id="3.20.20.140">
    <property type="entry name" value="Metal-dependent hydrolases"/>
    <property type="match status" value="1"/>
</dbReference>
<protein>
    <submittedName>
        <fullName evidence="3">Amidohydrolase family protein</fullName>
    </submittedName>
</protein>
<dbReference type="Pfam" id="PF04909">
    <property type="entry name" value="Amidohydro_2"/>
    <property type="match status" value="1"/>
</dbReference>
<dbReference type="GO" id="GO:0016831">
    <property type="term" value="F:carboxy-lyase activity"/>
    <property type="evidence" value="ECO:0007669"/>
    <property type="project" value="InterPro"/>
</dbReference>
<dbReference type="PANTHER" id="PTHR21240:SF28">
    <property type="entry name" value="ISO-OROTATE DECARBOXYLASE (EUROFUNG)"/>
    <property type="match status" value="1"/>
</dbReference>
<name>C6L8R7_9FIRM</name>
<keyword evidence="4" id="KW-1185">Reference proteome</keyword>
<keyword evidence="1" id="KW-0456">Lyase</keyword>
<dbReference type="SUPFAM" id="SSF51556">
    <property type="entry name" value="Metallo-dependent hydrolases"/>
    <property type="match status" value="1"/>
</dbReference>